<dbReference type="Proteomes" id="UP000499080">
    <property type="component" value="Unassembled WGS sequence"/>
</dbReference>
<evidence type="ECO:0000313" key="1">
    <source>
        <dbReference type="EMBL" id="GBN22096.1"/>
    </source>
</evidence>
<evidence type="ECO:0000313" key="2">
    <source>
        <dbReference type="Proteomes" id="UP000499080"/>
    </source>
</evidence>
<proteinExistence type="predicted"/>
<keyword evidence="2" id="KW-1185">Reference proteome</keyword>
<protein>
    <submittedName>
        <fullName evidence="1">Uncharacterized protein</fullName>
    </submittedName>
</protein>
<sequence>MLIKQNKTHNGCQGKCVNLYHYPEIYDKRSSFMRRVTEHVGEFMFKFIGVEGNWRPSTNSIICCRHGPLKLDIHTKAVPIHLDVFLVDRFHFQPIKFGGSFTGRTVTTVNPSPTSNPIP</sequence>
<name>A0A4Y2M8P9_ARAVE</name>
<reference evidence="1 2" key="1">
    <citation type="journal article" date="2019" name="Sci. Rep.">
        <title>Orb-weaving spider Araneus ventricosus genome elucidates the spidroin gene catalogue.</title>
        <authorList>
            <person name="Kono N."/>
            <person name="Nakamura H."/>
            <person name="Ohtoshi R."/>
            <person name="Moran D.A.P."/>
            <person name="Shinohara A."/>
            <person name="Yoshida Y."/>
            <person name="Fujiwara M."/>
            <person name="Mori M."/>
            <person name="Tomita M."/>
            <person name="Arakawa K."/>
        </authorList>
    </citation>
    <scope>NUCLEOTIDE SEQUENCE [LARGE SCALE GENOMIC DNA]</scope>
</reference>
<dbReference type="EMBL" id="BGPR01006819">
    <property type="protein sequence ID" value="GBN22096.1"/>
    <property type="molecule type" value="Genomic_DNA"/>
</dbReference>
<dbReference type="AlphaFoldDB" id="A0A4Y2M8P9"/>
<accession>A0A4Y2M8P9</accession>
<organism evidence="1 2">
    <name type="scientific">Araneus ventricosus</name>
    <name type="common">Orbweaver spider</name>
    <name type="synonym">Epeira ventricosa</name>
    <dbReference type="NCBI Taxonomy" id="182803"/>
    <lineage>
        <taxon>Eukaryota</taxon>
        <taxon>Metazoa</taxon>
        <taxon>Ecdysozoa</taxon>
        <taxon>Arthropoda</taxon>
        <taxon>Chelicerata</taxon>
        <taxon>Arachnida</taxon>
        <taxon>Araneae</taxon>
        <taxon>Araneomorphae</taxon>
        <taxon>Entelegynae</taxon>
        <taxon>Araneoidea</taxon>
        <taxon>Araneidae</taxon>
        <taxon>Araneus</taxon>
    </lineage>
</organism>
<gene>
    <name evidence="1" type="ORF">AVEN_116104_1</name>
</gene>
<comment type="caution">
    <text evidence="1">The sequence shown here is derived from an EMBL/GenBank/DDBJ whole genome shotgun (WGS) entry which is preliminary data.</text>
</comment>